<name>G9QNL3_9BACI</name>
<dbReference type="GO" id="GO:0008757">
    <property type="term" value="F:S-adenosylmethionine-dependent methyltransferase activity"/>
    <property type="evidence" value="ECO:0007669"/>
    <property type="project" value="InterPro"/>
</dbReference>
<keyword evidence="1" id="KW-0489">Methyltransferase</keyword>
<keyword evidence="2" id="KW-0808">Transferase</keyword>
<dbReference type="PROSITE" id="PS01184">
    <property type="entry name" value="UBIE_2"/>
    <property type="match status" value="1"/>
</dbReference>
<dbReference type="AlphaFoldDB" id="G9QNL3"/>
<dbReference type="Gene3D" id="3.40.50.150">
    <property type="entry name" value="Vaccinia Virus protein VP39"/>
    <property type="match status" value="1"/>
</dbReference>
<dbReference type="InterPro" id="IPR013216">
    <property type="entry name" value="Methyltransf_11"/>
</dbReference>
<gene>
    <name evidence="5" type="ORF">HMPREF1015_02756</name>
</gene>
<dbReference type="PANTHER" id="PTHR43591">
    <property type="entry name" value="METHYLTRANSFERASE"/>
    <property type="match status" value="1"/>
</dbReference>
<dbReference type="InterPro" id="IPR023576">
    <property type="entry name" value="UbiE/COQ5_MeTrFase_CS"/>
</dbReference>
<evidence type="ECO:0000313" key="5">
    <source>
        <dbReference type="EMBL" id="EHL75606.1"/>
    </source>
</evidence>
<accession>G9QNL3</accession>
<keyword evidence="3" id="KW-0949">S-adenosyl-L-methionine</keyword>
<dbReference type="GO" id="GO:0032259">
    <property type="term" value="P:methylation"/>
    <property type="evidence" value="ECO:0007669"/>
    <property type="project" value="UniProtKB-KW"/>
</dbReference>
<dbReference type="InterPro" id="IPR029063">
    <property type="entry name" value="SAM-dependent_MTases_sf"/>
</dbReference>
<evidence type="ECO:0000256" key="1">
    <source>
        <dbReference type="ARBA" id="ARBA00022603"/>
    </source>
</evidence>
<reference evidence="5 6" key="1">
    <citation type="submission" date="2011-09" db="EMBL/GenBank/DDBJ databases">
        <title>The Genome Sequence of Bacillus smithii 7_3_47FAA.</title>
        <authorList>
            <consortium name="The Broad Institute Genome Sequencing Platform"/>
            <person name="Earl A."/>
            <person name="Ward D."/>
            <person name="Feldgarden M."/>
            <person name="Gevers D."/>
            <person name="Daigneault M."/>
            <person name="Strauss J."/>
            <person name="Allen-Vercoe E."/>
            <person name="Young S.K."/>
            <person name="Zeng Q."/>
            <person name="Gargeya S."/>
            <person name="Fitzgerald M."/>
            <person name="Haas B."/>
            <person name="Abouelleil A."/>
            <person name="Alvarado L."/>
            <person name="Arachchi H.M."/>
            <person name="Berlin A."/>
            <person name="Brown A."/>
            <person name="Chapman S.B."/>
            <person name="Chen Z."/>
            <person name="Dunbar C."/>
            <person name="Freedman E."/>
            <person name="Gearin G."/>
            <person name="Goldberg J."/>
            <person name="Griggs A."/>
            <person name="Gujja S."/>
            <person name="Heiman D."/>
            <person name="Howarth C."/>
            <person name="Larson L."/>
            <person name="Lui A."/>
            <person name="MacDonald P.J.P."/>
            <person name="Montmayeur A."/>
            <person name="Murphy C."/>
            <person name="Neiman D."/>
            <person name="Pearson M."/>
            <person name="Priest M."/>
            <person name="Roberts A."/>
            <person name="Saif S."/>
            <person name="Shea T."/>
            <person name="Shenoy N."/>
            <person name="Sisk P."/>
            <person name="Stolte C."/>
            <person name="Sykes S."/>
            <person name="Wortman J."/>
            <person name="Nusbaum C."/>
            <person name="Birren B."/>
        </authorList>
    </citation>
    <scope>NUCLEOTIDE SEQUENCE [LARGE SCALE GENOMIC DNA]</scope>
    <source>
        <strain evidence="5 6">7_3_47FAA</strain>
    </source>
</reference>
<protein>
    <recommendedName>
        <fullName evidence="4">Methyltransferase type 11 domain-containing protein</fullName>
    </recommendedName>
</protein>
<dbReference type="HOGENOM" id="CLU_039068_8_2_9"/>
<evidence type="ECO:0000259" key="4">
    <source>
        <dbReference type="Pfam" id="PF08241"/>
    </source>
</evidence>
<dbReference type="SUPFAM" id="SSF53335">
    <property type="entry name" value="S-adenosyl-L-methionine-dependent methyltransferases"/>
    <property type="match status" value="1"/>
</dbReference>
<dbReference type="PATRIC" id="fig|665952.3.peg.2723"/>
<organism evidence="5 6">
    <name type="scientific">Bacillus smithii 7_3_47FAA</name>
    <dbReference type="NCBI Taxonomy" id="665952"/>
    <lineage>
        <taxon>Bacteria</taxon>
        <taxon>Bacillati</taxon>
        <taxon>Bacillota</taxon>
        <taxon>Bacilli</taxon>
        <taxon>Bacillales</taxon>
        <taxon>Bacillaceae</taxon>
        <taxon>Bacillus</taxon>
    </lineage>
</organism>
<evidence type="ECO:0000256" key="3">
    <source>
        <dbReference type="ARBA" id="ARBA00022691"/>
    </source>
</evidence>
<dbReference type="EMBL" id="ACWF01000137">
    <property type="protein sequence ID" value="EHL75606.1"/>
    <property type="molecule type" value="Genomic_DNA"/>
</dbReference>
<keyword evidence="6" id="KW-1185">Reference proteome</keyword>
<evidence type="ECO:0000256" key="2">
    <source>
        <dbReference type="ARBA" id="ARBA00022679"/>
    </source>
</evidence>
<dbReference type="PANTHER" id="PTHR43591:SF110">
    <property type="entry name" value="RHODANESE DOMAIN-CONTAINING PROTEIN"/>
    <property type="match status" value="1"/>
</dbReference>
<proteinExistence type="predicted"/>
<evidence type="ECO:0000313" key="6">
    <source>
        <dbReference type="Proteomes" id="UP000011747"/>
    </source>
</evidence>
<dbReference type="CDD" id="cd02440">
    <property type="entry name" value="AdoMet_MTases"/>
    <property type="match status" value="1"/>
</dbReference>
<dbReference type="Proteomes" id="UP000011747">
    <property type="component" value="Unassembled WGS sequence"/>
</dbReference>
<feature type="domain" description="Methyltransferase type 11" evidence="4">
    <location>
        <begin position="2"/>
        <end position="95"/>
    </location>
</feature>
<sequence length="210" mass="23832">MDVGCGTGQTAAFLSKSFRCSVTALDNHPTMIQKAKQRFSDERLPVHAIQGNVESLPFSDASFDFVLSESVTAFTNIADSLKEYCRVLKPGGVLLMIEMTAEKPFQPLELKDMKKVYGISNVFLETEWIQHLHRSGFVEAAVIFSNTVQSELQKNSPEKDDYPEYQISDPVDPQVEELLHEHMNLSRLYQNILGYRVYRAVRPSLARNQE</sequence>
<dbReference type="Pfam" id="PF08241">
    <property type="entry name" value="Methyltransf_11"/>
    <property type="match status" value="1"/>
</dbReference>
<comment type="caution">
    <text evidence="5">The sequence shown here is derived from an EMBL/GenBank/DDBJ whole genome shotgun (WGS) entry which is preliminary data.</text>
</comment>